<feature type="transmembrane region" description="Helical" evidence="1">
    <location>
        <begin position="21"/>
        <end position="40"/>
    </location>
</feature>
<dbReference type="AlphaFoldDB" id="A0A4R1KCH7"/>
<feature type="transmembrane region" description="Helical" evidence="1">
    <location>
        <begin position="77"/>
        <end position="97"/>
    </location>
</feature>
<dbReference type="GO" id="GO:0005886">
    <property type="term" value="C:plasma membrane"/>
    <property type="evidence" value="ECO:0007669"/>
    <property type="project" value="TreeGrafter"/>
</dbReference>
<protein>
    <submittedName>
        <fullName evidence="2">Uncharacterized membrane protein YhaH (DUF805 family)</fullName>
    </submittedName>
</protein>
<dbReference type="PANTHER" id="PTHR34980">
    <property type="entry name" value="INNER MEMBRANE PROTEIN-RELATED-RELATED"/>
    <property type="match status" value="1"/>
</dbReference>
<sequence>MQWYLKAWKNWSDFKGRATRTEYWMFTLFNFAAYAVLGFLDFFAGLSLLDALYSLAVLIPLLAVTVRRLHDTDRSGFWIFILLVPFIGLIVLIVFLAQESRTDNRYGTNPKKTAEY</sequence>
<dbReference type="RefSeq" id="WP_132872260.1">
    <property type="nucleotide sequence ID" value="NZ_JBLJBI010000103.1"/>
</dbReference>
<reference evidence="2 3" key="1">
    <citation type="submission" date="2019-03" db="EMBL/GenBank/DDBJ databases">
        <title>Genomic Encyclopedia of Type Strains, Phase IV (KMG-IV): sequencing the most valuable type-strain genomes for metagenomic binning, comparative biology and taxonomic classification.</title>
        <authorList>
            <person name="Goeker M."/>
        </authorList>
    </citation>
    <scope>NUCLEOTIDE SEQUENCE [LARGE SCALE GENOMIC DNA]</scope>
    <source>
        <strain evidence="2 3">DSM 24984</strain>
    </source>
</reference>
<dbReference type="Pfam" id="PF05656">
    <property type="entry name" value="DUF805"/>
    <property type="match status" value="1"/>
</dbReference>
<evidence type="ECO:0000256" key="1">
    <source>
        <dbReference type="SAM" id="Phobius"/>
    </source>
</evidence>
<keyword evidence="1" id="KW-0812">Transmembrane</keyword>
<dbReference type="InterPro" id="IPR008523">
    <property type="entry name" value="DUF805"/>
</dbReference>
<feature type="transmembrane region" description="Helical" evidence="1">
    <location>
        <begin position="46"/>
        <end position="65"/>
    </location>
</feature>
<name>A0A4R1KCH7_9BACT</name>
<gene>
    <name evidence="2" type="ORF">C8D98_0820</name>
</gene>
<comment type="caution">
    <text evidence="2">The sequence shown here is derived from an EMBL/GenBank/DDBJ whole genome shotgun (WGS) entry which is preliminary data.</text>
</comment>
<proteinExistence type="predicted"/>
<dbReference type="OrthoDB" id="9812349at2"/>
<evidence type="ECO:0000313" key="3">
    <source>
        <dbReference type="Proteomes" id="UP000294614"/>
    </source>
</evidence>
<dbReference type="EMBL" id="SMGG01000003">
    <property type="protein sequence ID" value="TCK62298.1"/>
    <property type="molecule type" value="Genomic_DNA"/>
</dbReference>
<dbReference type="PANTHER" id="PTHR34980:SF2">
    <property type="entry name" value="INNER MEMBRANE PROTEIN YHAH-RELATED"/>
    <property type="match status" value="1"/>
</dbReference>
<evidence type="ECO:0000313" key="2">
    <source>
        <dbReference type="EMBL" id="TCK62298.1"/>
    </source>
</evidence>
<organism evidence="2 3">
    <name type="scientific">Seleniivibrio woodruffii</name>
    <dbReference type="NCBI Taxonomy" id="1078050"/>
    <lineage>
        <taxon>Bacteria</taxon>
        <taxon>Pseudomonadati</taxon>
        <taxon>Deferribacterota</taxon>
        <taxon>Deferribacteres</taxon>
        <taxon>Deferribacterales</taxon>
        <taxon>Geovibrionaceae</taxon>
        <taxon>Seleniivibrio</taxon>
    </lineage>
</organism>
<keyword evidence="1" id="KW-1133">Transmembrane helix</keyword>
<keyword evidence="1" id="KW-0472">Membrane</keyword>
<accession>A0A4R1KCH7</accession>
<keyword evidence="3" id="KW-1185">Reference proteome</keyword>
<dbReference type="Proteomes" id="UP000294614">
    <property type="component" value="Unassembled WGS sequence"/>
</dbReference>